<evidence type="ECO:0000313" key="2">
    <source>
        <dbReference type="Proteomes" id="UP001328733"/>
    </source>
</evidence>
<dbReference type="Proteomes" id="UP001328733">
    <property type="component" value="Unassembled WGS sequence"/>
</dbReference>
<comment type="caution">
    <text evidence="1">The sequence shown here is derived from an EMBL/GenBank/DDBJ whole genome shotgun (WGS) entry which is preliminary data.</text>
</comment>
<reference evidence="1 2" key="1">
    <citation type="submission" date="2024-01" db="EMBL/GenBank/DDBJ databases">
        <title>Genomic insights into the taxonomy and metabolism of the cyanobacterium Pannus brasiliensis CCIBt3594.</title>
        <authorList>
            <person name="Machado M."/>
            <person name="Botero N.B."/>
            <person name="Andreote A.P.D."/>
            <person name="Feitosa A.M.T."/>
            <person name="Popin R."/>
            <person name="Sivonen K."/>
            <person name="Fiore M.F."/>
        </authorList>
    </citation>
    <scope>NUCLEOTIDE SEQUENCE [LARGE SCALE GENOMIC DNA]</scope>
    <source>
        <strain evidence="1 2">CCIBt3594</strain>
    </source>
</reference>
<proteinExistence type="predicted"/>
<dbReference type="AlphaFoldDB" id="A0AAW9QZZ1"/>
<name>A0AAW9QZZ1_9CHRO</name>
<dbReference type="RefSeq" id="WP_332867631.1">
    <property type="nucleotide sequence ID" value="NZ_JBAFSM010000078.1"/>
</dbReference>
<organism evidence="1 2">
    <name type="scientific">Pannus brasiliensis CCIBt3594</name>
    <dbReference type="NCBI Taxonomy" id="1427578"/>
    <lineage>
        <taxon>Bacteria</taxon>
        <taxon>Bacillati</taxon>
        <taxon>Cyanobacteriota</taxon>
        <taxon>Cyanophyceae</taxon>
        <taxon>Oscillatoriophycideae</taxon>
        <taxon>Chroococcales</taxon>
        <taxon>Microcystaceae</taxon>
        <taxon>Pannus</taxon>
    </lineage>
</organism>
<protein>
    <submittedName>
        <fullName evidence="1">Uncharacterized protein</fullName>
    </submittedName>
</protein>
<accession>A0AAW9QZZ1</accession>
<gene>
    <name evidence="1" type="ORF">V0288_23730</name>
</gene>
<evidence type="ECO:0000313" key="1">
    <source>
        <dbReference type="EMBL" id="MEG3440161.1"/>
    </source>
</evidence>
<keyword evidence="2" id="KW-1185">Reference proteome</keyword>
<sequence>MNSNLENALNHLFLAKEESESLSFDQSRILEKAIETVSALLAELEKDEEEWTPPTPYDFSIADLLIDACENPVNP</sequence>
<dbReference type="EMBL" id="JBAFSM010000078">
    <property type="protein sequence ID" value="MEG3440161.1"/>
    <property type="molecule type" value="Genomic_DNA"/>
</dbReference>